<keyword evidence="2" id="KW-1185">Reference proteome</keyword>
<evidence type="ECO:0000313" key="1">
    <source>
        <dbReference type="EMBL" id="KAI9910980.1"/>
    </source>
</evidence>
<sequence>MIQFRSGNVKRETKAMSLHRASAVNGLSGPRASTSNSNHGSLDTSFNDLLCSRLRLTTSDDICRDSLSSKLGSTDVTWPRINE</sequence>
<name>A0ACC0VX82_9STRA</name>
<gene>
    <name evidence="1" type="ORF">PsorP6_010950</name>
</gene>
<reference evidence="1 2" key="1">
    <citation type="journal article" date="2022" name="bioRxiv">
        <title>The genome of the oomycete Peronosclerospora sorghi, a cosmopolitan pathogen of maize and sorghum, is inflated with dispersed pseudogenes.</title>
        <authorList>
            <person name="Fletcher K."/>
            <person name="Martin F."/>
            <person name="Isakeit T."/>
            <person name="Cavanaugh K."/>
            <person name="Magill C."/>
            <person name="Michelmore R."/>
        </authorList>
    </citation>
    <scope>NUCLEOTIDE SEQUENCE [LARGE SCALE GENOMIC DNA]</scope>
    <source>
        <strain evidence="1">P6</strain>
    </source>
</reference>
<dbReference type="Proteomes" id="UP001163321">
    <property type="component" value="Chromosome 6"/>
</dbReference>
<accession>A0ACC0VX82</accession>
<dbReference type="EMBL" id="CM047585">
    <property type="protein sequence ID" value="KAI9910980.1"/>
    <property type="molecule type" value="Genomic_DNA"/>
</dbReference>
<organism evidence="1 2">
    <name type="scientific">Peronosclerospora sorghi</name>
    <dbReference type="NCBI Taxonomy" id="230839"/>
    <lineage>
        <taxon>Eukaryota</taxon>
        <taxon>Sar</taxon>
        <taxon>Stramenopiles</taxon>
        <taxon>Oomycota</taxon>
        <taxon>Peronosporomycetes</taxon>
        <taxon>Peronosporales</taxon>
        <taxon>Peronosporaceae</taxon>
        <taxon>Peronosclerospora</taxon>
    </lineage>
</organism>
<evidence type="ECO:0000313" key="2">
    <source>
        <dbReference type="Proteomes" id="UP001163321"/>
    </source>
</evidence>
<proteinExistence type="predicted"/>
<protein>
    <submittedName>
        <fullName evidence="1">Uncharacterized protein</fullName>
    </submittedName>
</protein>
<comment type="caution">
    <text evidence="1">The sequence shown here is derived from an EMBL/GenBank/DDBJ whole genome shotgun (WGS) entry which is preliminary data.</text>
</comment>